<dbReference type="Gene3D" id="1.10.10.1740">
    <property type="entry name" value="Transmembrane protein 14-like"/>
    <property type="match status" value="1"/>
</dbReference>
<evidence type="ECO:0000256" key="5">
    <source>
        <dbReference type="ARBA" id="ARBA00023136"/>
    </source>
</evidence>
<dbReference type="Pfam" id="PF03647">
    <property type="entry name" value="Tmemb_14"/>
    <property type="match status" value="1"/>
</dbReference>
<gene>
    <name evidence="7" type="ORF">SLEP1_g16494</name>
</gene>
<evidence type="ECO:0000256" key="2">
    <source>
        <dbReference type="ARBA" id="ARBA00007590"/>
    </source>
</evidence>
<reference evidence="7 8" key="1">
    <citation type="journal article" date="2021" name="Commun. Biol.">
        <title>The genome of Shorea leprosula (Dipterocarpaceae) highlights the ecological relevance of drought in aseasonal tropical rainforests.</title>
        <authorList>
            <person name="Ng K.K.S."/>
            <person name="Kobayashi M.J."/>
            <person name="Fawcett J.A."/>
            <person name="Hatakeyama M."/>
            <person name="Paape T."/>
            <person name="Ng C.H."/>
            <person name="Ang C.C."/>
            <person name="Tnah L.H."/>
            <person name="Lee C.T."/>
            <person name="Nishiyama T."/>
            <person name="Sese J."/>
            <person name="O'Brien M.J."/>
            <person name="Copetti D."/>
            <person name="Mohd Noor M.I."/>
            <person name="Ong R.C."/>
            <person name="Putra M."/>
            <person name="Sireger I.Z."/>
            <person name="Indrioko S."/>
            <person name="Kosugi Y."/>
            <person name="Izuno A."/>
            <person name="Isagi Y."/>
            <person name="Lee S.L."/>
            <person name="Shimizu K.K."/>
        </authorList>
    </citation>
    <scope>NUCLEOTIDE SEQUENCE [LARGE SCALE GENOMIC DNA]</scope>
    <source>
        <strain evidence="7">214</strain>
    </source>
</reference>
<keyword evidence="8" id="KW-1185">Reference proteome</keyword>
<evidence type="ECO:0000256" key="3">
    <source>
        <dbReference type="ARBA" id="ARBA00022692"/>
    </source>
</evidence>
<evidence type="ECO:0000313" key="7">
    <source>
        <dbReference type="EMBL" id="GKV04327.1"/>
    </source>
</evidence>
<feature type="transmembrane region" description="Helical" evidence="6">
    <location>
        <begin position="301"/>
        <end position="317"/>
    </location>
</feature>
<comment type="similarity">
    <text evidence="2">Belongs to the TMEM14 family.</text>
</comment>
<feature type="transmembrane region" description="Helical" evidence="6">
    <location>
        <begin position="217"/>
        <end position="237"/>
    </location>
</feature>
<feature type="transmembrane region" description="Helical" evidence="6">
    <location>
        <begin position="243"/>
        <end position="265"/>
    </location>
</feature>
<comment type="caution">
    <text evidence="7">The sequence shown here is derived from an EMBL/GenBank/DDBJ whole genome shotgun (WGS) entry which is preliminary data.</text>
</comment>
<evidence type="ECO:0008006" key="9">
    <source>
        <dbReference type="Google" id="ProtNLM"/>
    </source>
</evidence>
<protein>
    <recommendedName>
        <fullName evidence="9">Protein FATTY ACID EXPORT 3, chloroplastic</fullName>
    </recommendedName>
</protein>
<evidence type="ECO:0000256" key="6">
    <source>
        <dbReference type="SAM" id="Phobius"/>
    </source>
</evidence>
<dbReference type="GO" id="GO:0015245">
    <property type="term" value="F:fatty acid transmembrane transporter activity"/>
    <property type="evidence" value="ECO:0007669"/>
    <property type="project" value="TreeGrafter"/>
</dbReference>
<organism evidence="7 8">
    <name type="scientific">Rubroshorea leprosula</name>
    <dbReference type="NCBI Taxonomy" id="152421"/>
    <lineage>
        <taxon>Eukaryota</taxon>
        <taxon>Viridiplantae</taxon>
        <taxon>Streptophyta</taxon>
        <taxon>Embryophyta</taxon>
        <taxon>Tracheophyta</taxon>
        <taxon>Spermatophyta</taxon>
        <taxon>Magnoliopsida</taxon>
        <taxon>eudicotyledons</taxon>
        <taxon>Gunneridae</taxon>
        <taxon>Pentapetalae</taxon>
        <taxon>rosids</taxon>
        <taxon>malvids</taxon>
        <taxon>Malvales</taxon>
        <taxon>Dipterocarpaceae</taxon>
        <taxon>Rubroshorea</taxon>
    </lineage>
</organism>
<comment type="subcellular location">
    <subcellularLocation>
        <location evidence="1">Membrane</location>
    </subcellularLocation>
</comment>
<dbReference type="InterPro" id="IPR044890">
    <property type="entry name" value="TMEM14_sf"/>
</dbReference>
<evidence type="ECO:0000313" key="8">
    <source>
        <dbReference type="Proteomes" id="UP001054252"/>
    </source>
</evidence>
<dbReference type="EMBL" id="BPVZ01000021">
    <property type="protein sequence ID" value="GKV04327.1"/>
    <property type="molecule type" value="Genomic_DNA"/>
</dbReference>
<dbReference type="AlphaFoldDB" id="A0AAV5IR32"/>
<dbReference type="PANTHER" id="PTHR12668:SF43">
    <property type="entry name" value="TRANSMEMBRANE PROTEIN 14 HOMOLOG"/>
    <property type="match status" value="1"/>
</dbReference>
<name>A0AAV5IR32_9ROSI</name>
<dbReference type="PANTHER" id="PTHR12668">
    <property type="entry name" value="TRANSMEMBRANE PROTEIN 14, 15"/>
    <property type="match status" value="1"/>
</dbReference>
<evidence type="ECO:0000256" key="4">
    <source>
        <dbReference type="ARBA" id="ARBA00022989"/>
    </source>
</evidence>
<sequence>MLSSRILNPSCDFLPLKRVSSSSSPAASMALLASPSLRFESLARPPACRVSVSSHRSVLLTPRGLGVDFRYLDRRISFNQSIVAFAASHEEPTHSEVEVEKEKEDLKFLAEESEEAWKQTLASFKEQALKMQSVSQEAYEIYYKKATIILKETSEQLKIQAERARNDLIEALIEISEEGIEYISTAAENYPEPVKEIVETFSSSTVDFYNVSKLHDFHLGIPYGLLLSVGGFLSFMITGSLSAIRFGVILGGALLALSISSLRLYRRGKRSALALKGQAAIAAIIFLRELCFLSQELSLPIFFTTSVSGAIVAFYIFRIMMNGKHRRGLDLEPGAEN</sequence>
<evidence type="ECO:0000256" key="1">
    <source>
        <dbReference type="ARBA" id="ARBA00004370"/>
    </source>
</evidence>
<keyword evidence="5 6" id="KW-0472">Membrane</keyword>
<dbReference type="GO" id="GO:0009706">
    <property type="term" value="C:chloroplast inner membrane"/>
    <property type="evidence" value="ECO:0007669"/>
    <property type="project" value="TreeGrafter"/>
</dbReference>
<accession>A0AAV5IR32</accession>
<dbReference type="Proteomes" id="UP001054252">
    <property type="component" value="Unassembled WGS sequence"/>
</dbReference>
<dbReference type="InterPro" id="IPR005349">
    <property type="entry name" value="TMEM14"/>
</dbReference>
<keyword evidence="3 6" id="KW-0812">Transmembrane</keyword>
<proteinExistence type="inferred from homology"/>
<keyword evidence="4 6" id="KW-1133">Transmembrane helix</keyword>